<dbReference type="InterPro" id="IPR029058">
    <property type="entry name" value="AB_hydrolase_fold"/>
</dbReference>
<keyword evidence="4" id="KW-0378">Hydrolase</keyword>
<dbReference type="OrthoDB" id="408373at2759"/>
<dbReference type="Gene3D" id="3.40.50.1820">
    <property type="entry name" value="alpha/beta hydrolase"/>
    <property type="match status" value="1"/>
</dbReference>
<dbReference type="PANTHER" id="PTHR43194">
    <property type="entry name" value="HYDROLASE ALPHA/BETA FOLD FAMILY"/>
    <property type="match status" value="1"/>
</dbReference>
<dbReference type="Proteomes" id="UP000521943">
    <property type="component" value="Unassembled WGS sequence"/>
</dbReference>
<evidence type="ECO:0000313" key="5">
    <source>
        <dbReference type="Proteomes" id="UP000521943"/>
    </source>
</evidence>
<comment type="caution">
    <text evidence="4">The sequence shown here is derived from an EMBL/GenBank/DDBJ whole genome shotgun (WGS) entry which is preliminary data.</text>
</comment>
<evidence type="ECO:0000256" key="1">
    <source>
        <dbReference type="SAM" id="MobiDB-lite"/>
    </source>
</evidence>
<accession>A0A8H6HM94</accession>
<feature type="signal peptide" evidence="2">
    <location>
        <begin position="1"/>
        <end position="21"/>
    </location>
</feature>
<keyword evidence="2" id="KW-0732">Signal</keyword>
<name>A0A8H6HM94_9AGAR</name>
<gene>
    <name evidence="4" type="ORF">DFP72DRAFT_819709</name>
</gene>
<feature type="region of interest" description="Disordered" evidence="1">
    <location>
        <begin position="246"/>
        <end position="273"/>
    </location>
</feature>
<proteinExistence type="predicted"/>
<dbReference type="InterPro" id="IPR050228">
    <property type="entry name" value="Carboxylesterase_BioH"/>
</dbReference>
<dbReference type="GO" id="GO:0016787">
    <property type="term" value="F:hydrolase activity"/>
    <property type="evidence" value="ECO:0007669"/>
    <property type="project" value="UniProtKB-KW"/>
</dbReference>
<evidence type="ECO:0000256" key="2">
    <source>
        <dbReference type="SAM" id="SignalP"/>
    </source>
</evidence>
<reference evidence="4 5" key="1">
    <citation type="submission" date="2020-07" db="EMBL/GenBank/DDBJ databases">
        <title>Comparative genomics of pyrophilous fungi reveals a link between fire events and developmental genes.</title>
        <authorList>
            <consortium name="DOE Joint Genome Institute"/>
            <person name="Steindorff A.S."/>
            <person name="Carver A."/>
            <person name="Calhoun S."/>
            <person name="Stillman K."/>
            <person name="Liu H."/>
            <person name="Lipzen A."/>
            <person name="Pangilinan J."/>
            <person name="Labutti K."/>
            <person name="Bruns T.D."/>
            <person name="Grigoriev I.V."/>
        </authorList>
    </citation>
    <scope>NUCLEOTIDE SEQUENCE [LARGE SCALE GENOMIC DNA]</scope>
    <source>
        <strain evidence="4 5">CBS 144469</strain>
    </source>
</reference>
<dbReference type="SUPFAM" id="SSF53474">
    <property type="entry name" value="alpha/beta-Hydrolases"/>
    <property type="match status" value="1"/>
</dbReference>
<dbReference type="EMBL" id="JACGCI010000067">
    <property type="protein sequence ID" value="KAF6748942.1"/>
    <property type="molecule type" value="Genomic_DNA"/>
</dbReference>
<sequence>MARSPVHCMSFSVLVLPLALAVAYLLAAFPSPPAPITVHQSLASLPQTSRSWTIYPEDFYPGGAYAELPYGKVRYWLMGPEKGRKIVLIHGLSIPAIIWKDVAPALASNKYRVLVYGASFLRRTLETSYSSPAADLYGRGYSDAPQTTYDPTLYTTQLALLMQHIRWDKAIVCGVSMGGGIAAAFTSQFPQLVDENVVLIASAGIMDSGDISRTAKFMSSPLVQTLASSGPVRHYLQRLANSSSSSVTAAMEGAESSNNDSDPPDAATNAPHSASVQAALEIVRLQSAHLPGYNAALSSSLRDGPIRGQHHAFTSKGFEDRRVLLIHGTKDATVHPRYAEGIMDLLPEKTRRKSKVVYVDGAGHDLTLTEPERVGGAMWEWFEGRG</sequence>
<dbReference type="PANTHER" id="PTHR43194:SF2">
    <property type="entry name" value="PEROXISOMAL MEMBRANE PROTEIN LPX1"/>
    <property type="match status" value="1"/>
</dbReference>
<protein>
    <submittedName>
        <fullName evidence="4">Alpha/Beta hydrolase protein</fullName>
    </submittedName>
</protein>
<dbReference type="Pfam" id="PF12697">
    <property type="entry name" value="Abhydrolase_6"/>
    <property type="match status" value="1"/>
</dbReference>
<dbReference type="AlphaFoldDB" id="A0A8H6HM94"/>
<feature type="domain" description="AB hydrolase-1" evidence="3">
    <location>
        <begin position="86"/>
        <end position="374"/>
    </location>
</feature>
<organism evidence="4 5">
    <name type="scientific">Ephemerocybe angulata</name>
    <dbReference type="NCBI Taxonomy" id="980116"/>
    <lineage>
        <taxon>Eukaryota</taxon>
        <taxon>Fungi</taxon>
        <taxon>Dikarya</taxon>
        <taxon>Basidiomycota</taxon>
        <taxon>Agaricomycotina</taxon>
        <taxon>Agaricomycetes</taxon>
        <taxon>Agaricomycetidae</taxon>
        <taxon>Agaricales</taxon>
        <taxon>Agaricineae</taxon>
        <taxon>Psathyrellaceae</taxon>
        <taxon>Ephemerocybe</taxon>
    </lineage>
</organism>
<evidence type="ECO:0000313" key="4">
    <source>
        <dbReference type="EMBL" id="KAF6748942.1"/>
    </source>
</evidence>
<evidence type="ECO:0000259" key="3">
    <source>
        <dbReference type="Pfam" id="PF12697"/>
    </source>
</evidence>
<feature type="chain" id="PRO_5034455769" evidence="2">
    <location>
        <begin position="22"/>
        <end position="386"/>
    </location>
</feature>
<dbReference type="InterPro" id="IPR000073">
    <property type="entry name" value="AB_hydrolase_1"/>
</dbReference>
<keyword evidence="5" id="KW-1185">Reference proteome</keyword>